<accession>A0A8T4L8U8</accession>
<name>A0A8T4L8U8_9ARCH</name>
<comment type="caution">
    <text evidence="2">The sequence shown here is derived from an EMBL/GenBank/DDBJ whole genome shotgun (WGS) entry which is preliminary data.</text>
</comment>
<feature type="compositionally biased region" description="Low complexity" evidence="1">
    <location>
        <begin position="330"/>
        <end position="346"/>
    </location>
</feature>
<dbReference type="EMBL" id="JAGVWE010000005">
    <property type="protein sequence ID" value="MBS3063341.1"/>
    <property type="molecule type" value="Genomic_DNA"/>
</dbReference>
<proteinExistence type="predicted"/>
<gene>
    <name evidence="2" type="ORF">J4203_05715</name>
</gene>
<reference evidence="2" key="1">
    <citation type="submission" date="2021-03" db="EMBL/GenBank/DDBJ databases">
        <authorList>
            <person name="Jaffe A."/>
        </authorList>
    </citation>
    <scope>NUCLEOTIDE SEQUENCE</scope>
    <source>
        <strain evidence="2">RIFCSPLOWO2_01_FULL_58_19</strain>
    </source>
</reference>
<reference evidence="2" key="2">
    <citation type="submission" date="2021-05" db="EMBL/GenBank/DDBJ databases">
        <title>Protein family content uncovers lineage relationships and bacterial pathway maintenance mechanisms in DPANN archaea.</title>
        <authorList>
            <person name="Castelle C.J."/>
            <person name="Meheust R."/>
            <person name="Jaffe A.L."/>
            <person name="Seitz K."/>
            <person name="Gong X."/>
            <person name="Baker B.J."/>
            <person name="Banfield J.F."/>
        </authorList>
    </citation>
    <scope>NUCLEOTIDE SEQUENCE</scope>
    <source>
        <strain evidence="2">RIFCSPLOWO2_01_FULL_58_19</strain>
    </source>
</reference>
<evidence type="ECO:0000313" key="3">
    <source>
        <dbReference type="Proteomes" id="UP000678237"/>
    </source>
</evidence>
<organism evidence="2 3">
    <name type="scientific">Candidatus Iainarchaeum sp</name>
    <dbReference type="NCBI Taxonomy" id="3101447"/>
    <lineage>
        <taxon>Archaea</taxon>
        <taxon>Candidatus Iainarchaeota</taxon>
        <taxon>Candidatus Iainarchaeia</taxon>
        <taxon>Candidatus Iainarchaeales</taxon>
        <taxon>Candidatus Iainarchaeaceae</taxon>
        <taxon>Candidatus Iainarchaeum</taxon>
    </lineage>
</organism>
<evidence type="ECO:0000256" key="1">
    <source>
        <dbReference type="SAM" id="MobiDB-lite"/>
    </source>
</evidence>
<sequence length="583" mass="61252">MGKKLFVVALAFLLVFSTVSAAFWDDFFKWFNPTGEAAKKKASPPAAKPEVVSKANITDLKLEPAGEVVGQIRPVRLSAKVSATKGSGKVLVVLRLQSEGKTQGKDSLLLDLQQTNQPQTVSDDAMAVTGTVRGLVRVWQIPPNGKPTLLREKSITRKLGAATPKNATTAVTQVTVTNPFTSLSSAVAGAVRPVRFGATVTATEGSGPVLAILLLEDAQGVTHGKEAEYLTLQANVPQTVSDDVLSLTGKVKARIRVWQINPRGPNKLLVEEKFSQDFGGPGDEATGAVMGGSEAGDSAAGGPDEAGAPEPGQTGTEAPPGGTPVPSTLPTPGTTTPGTSVPEVPGTVPPAATPPAQQPDDPATVLTQFNANMAGEYYVKYTGMMVLSSPENMAGSRTMYSKSSKYYKHGKMRDDTESYVEGKPFRWRMFYSMNRNDPAVICLSSQGSRESCLKVDSSQAKPPANTPSVPTVAEAQAMVGTISAAMDPSRVILGETTQCVRFTFTGGQIANATGGVYSSVMCVTHDGILLYNGAVDSQGQKLVELQAIAFSRRVADRDLVPPRALTGTAGAMDLLGAWVRAAR</sequence>
<feature type="region of interest" description="Disordered" evidence="1">
    <location>
        <begin position="275"/>
        <end position="363"/>
    </location>
</feature>
<dbReference type="Proteomes" id="UP000678237">
    <property type="component" value="Unassembled WGS sequence"/>
</dbReference>
<feature type="compositionally biased region" description="Pro residues" evidence="1">
    <location>
        <begin position="347"/>
        <end position="357"/>
    </location>
</feature>
<protein>
    <submittedName>
        <fullName evidence="2">Uncharacterized protein</fullName>
    </submittedName>
</protein>
<evidence type="ECO:0000313" key="2">
    <source>
        <dbReference type="EMBL" id="MBS3063341.1"/>
    </source>
</evidence>
<feature type="compositionally biased region" description="Low complexity" evidence="1">
    <location>
        <begin position="295"/>
        <end position="312"/>
    </location>
</feature>
<dbReference type="AlphaFoldDB" id="A0A8T4L8U8"/>